<comment type="subcellular location">
    <subcellularLocation>
        <location evidence="1">Membrane</location>
        <topology evidence="1">Multi-pass membrane protein</topology>
    </subcellularLocation>
</comment>
<dbReference type="InterPro" id="IPR011547">
    <property type="entry name" value="SLC26A/SulP_dom"/>
</dbReference>
<feature type="transmembrane region" description="Helical" evidence="5">
    <location>
        <begin position="153"/>
        <end position="172"/>
    </location>
</feature>
<evidence type="ECO:0000313" key="8">
    <source>
        <dbReference type="RefSeq" id="XP_015038742.2"/>
    </source>
</evidence>
<evidence type="ECO:0000256" key="5">
    <source>
        <dbReference type="SAM" id="Phobius"/>
    </source>
</evidence>
<dbReference type="AlphaFoldDB" id="A0A6I8VDX9"/>
<reference evidence="8" key="2">
    <citation type="submission" date="2025-08" db="UniProtKB">
        <authorList>
            <consortium name="RefSeq"/>
        </authorList>
    </citation>
    <scope>IDENTIFICATION</scope>
    <source>
        <strain evidence="8">MV-25-SWS-2005</strain>
        <tissue evidence="8">Whole body</tissue>
    </source>
</reference>
<dbReference type="GO" id="GO:0016020">
    <property type="term" value="C:membrane"/>
    <property type="evidence" value="ECO:0007669"/>
    <property type="project" value="UniProtKB-SubCell"/>
</dbReference>
<keyword evidence="7" id="KW-1185">Reference proteome</keyword>
<dbReference type="GO" id="GO:0055085">
    <property type="term" value="P:transmembrane transport"/>
    <property type="evidence" value="ECO:0007669"/>
    <property type="project" value="InterPro"/>
</dbReference>
<feature type="transmembrane region" description="Helical" evidence="5">
    <location>
        <begin position="456"/>
        <end position="487"/>
    </location>
</feature>
<keyword evidence="4 5" id="KW-0472">Membrane</keyword>
<evidence type="ECO:0000256" key="1">
    <source>
        <dbReference type="ARBA" id="ARBA00004141"/>
    </source>
</evidence>
<feature type="transmembrane region" description="Helical" evidence="5">
    <location>
        <begin position="402"/>
        <end position="422"/>
    </location>
</feature>
<dbReference type="RefSeq" id="XP_015038742.2">
    <property type="nucleotide sequence ID" value="XM_015183256.2"/>
</dbReference>
<evidence type="ECO:0000256" key="2">
    <source>
        <dbReference type="ARBA" id="ARBA00022692"/>
    </source>
</evidence>
<reference evidence="7" key="1">
    <citation type="submission" date="2024-06" db="UniProtKB">
        <authorList>
            <consortium name="RefSeq"/>
        </authorList>
    </citation>
    <scope>NUCLEOTIDE SEQUENCE [LARGE SCALE GENOMIC DNA]</scope>
    <source>
        <strain evidence="7">MV2-25</strain>
    </source>
</reference>
<dbReference type="InterPro" id="IPR001902">
    <property type="entry name" value="SLC26A/SulP_fam"/>
</dbReference>
<evidence type="ECO:0000259" key="6">
    <source>
        <dbReference type="Pfam" id="PF00916"/>
    </source>
</evidence>
<feature type="transmembrane region" description="Helical" evidence="5">
    <location>
        <begin position="362"/>
        <end position="382"/>
    </location>
</feature>
<organism evidence="7 8">
    <name type="scientific">Drosophila pseudoobscura pseudoobscura</name>
    <name type="common">Fruit fly</name>
    <dbReference type="NCBI Taxonomy" id="46245"/>
    <lineage>
        <taxon>Eukaryota</taxon>
        <taxon>Metazoa</taxon>
        <taxon>Ecdysozoa</taxon>
        <taxon>Arthropoda</taxon>
        <taxon>Hexapoda</taxon>
        <taxon>Insecta</taxon>
        <taxon>Pterygota</taxon>
        <taxon>Neoptera</taxon>
        <taxon>Endopterygota</taxon>
        <taxon>Diptera</taxon>
        <taxon>Brachycera</taxon>
        <taxon>Muscomorpha</taxon>
        <taxon>Ephydroidea</taxon>
        <taxon>Drosophilidae</taxon>
        <taxon>Drosophila</taxon>
        <taxon>Sophophora</taxon>
    </lineage>
</organism>
<dbReference type="ExpressionAtlas" id="A0A6I8VDX9">
    <property type="expression patterns" value="baseline"/>
</dbReference>
<keyword evidence="2 5" id="KW-0812">Transmembrane</keyword>
<feature type="transmembrane region" description="Helical" evidence="5">
    <location>
        <begin position="82"/>
        <end position="102"/>
    </location>
</feature>
<dbReference type="InParanoid" id="A0A6I8VDX9"/>
<feature type="domain" description="SLC26A/SulP transporter" evidence="6">
    <location>
        <begin position="80"/>
        <end position="461"/>
    </location>
</feature>
<dbReference type="Proteomes" id="UP000001819">
    <property type="component" value="Chromosome 2"/>
</dbReference>
<evidence type="ECO:0000256" key="4">
    <source>
        <dbReference type="ARBA" id="ARBA00023136"/>
    </source>
</evidence>
<keyword evidence="3 5" id="KW-1133">Transmembrane helix</keyword>
<evidence type="ECO:0000256" key="3">
    <source>
        <dbReference type="ARBA" id="ARBA00022989"/>
    </source>
</evidence>
<accession>A0A6I8VDX9</accession>
<gene>
    <name evidence="8" type="primary">LOC4800262</name>
</gene>
<name>A0A6I8VDX9_DROPS</name>
<feature type="transmembrane region" description="Helical" evidence="5">
    <location>
        <begin position="261"/>
        <end position="282"/>
    </location>
</feature>
<dbReference type="Pfam" id="PF00916">
    <property type="entry name" value="Sulfate_transp"/>
    <property type="match status" value="1"/>
</dbReference>
<feature type="transmembrane region" description="Helical" evidence="5">
    <location>
        <begin position="178"/>
        <end position="196"/>
    </location>
</feature>
<sequence length="625" mass="68156">MTSRPRRTPHRRRDRHRPMLYLFDWSTNVLPEPDLYRERLPNVCEAVGTKARSCCSMRSVHRFLPVTDWLPKYQLNFLPMDIVAGLTVGLTAVPQAIAYGVVADLPPAYGLYSAFMGGFVYILLGTCKDITVGPTAIMALMVRPYVNGNPDNAVLLCFLSGCIILLLGLLNLGVLMRFISVPVTTGFTMAAAITIASGQINNLFGISSSSTGFLDAWIHFFGHIKETRRNDVILGCCTLLLLLLMRKVKDLPCGYRSLLKYLSLSRNAVAVFVGILLCYLLSRGSGSLPFLVSGSITSGLPPFRPPPFHTQDPASGEPITFGGMVSNVGSALVSIPLLSILESVAVAKAFSKGKIVNASQEMIALGMSNVLSSFFLSMPITGSFTRSAINNASGVKTPLGGAVTGALVLMTLAFLTSTFAYIPKATLAAIIIAAMLFMVEYETIAEIWRAKKRDMLPFLVTVLCCVFWTLEYGMVVGILFNALFLLYKSMKPQFHLETQKYNGMELSLADLKGSVDYSAAEYLKTAILSHVTGRQGAITLVVIKGDEIGSIDTTVALNLISLREDLALLDCNLICWNWSVPAAGVLCRMDSSTRQMLKFSKSFPELMESLEKESDSTVKISQIDD</sequence>
<feature type="transmembrane region" description="Helical" evidence="5">
    <location>
        <begin position="114"/>
        <end position="141"/>
    </location>
</feature>
<proteinExistence type="predicted"/>
<feature type="transmembrane region" description="Helical" evidence="5">
    <location>
        <begin position="427"/>
        <end position="444"/>
    </location>
</feature>
<evidence type="ECO:0000313" key="7">
    <source>
        <dbReference type="Proteomes" id="UP000001819"/>
    </source>
</evidence>
<dbReference type="PANTHER" id="PTHR11814">
    <property type="entry name" value="SULFATE TRANSPORTER"/>
    <property type="match status" value="1"/>
</dbReference>
<dbReference type="FunCoup" id="A0A6I8VDX9">
    <property type="interactions" value="50"/>
</dbReference>
<protein>
    <submittedName>
        <fullName evidence="8">Sodium-independent sulfate anion transporter isoform X1</fullName>
    </submittedName>
</protein>